<gene>
    <name evidence="3" type="ORF">GQX73_g9735</name>
</gene>
<sequence>MSLDFMAPERRERIVPCGKCDGGIPCANCEKTHSSCSPAVKRRSIRFKHMDRSPGLLNIGHNKTHGPTKPNTNPPSVLISSLDRCSHETIVDDLYPQGQNATVHSSQMRSRESSIVEAAVLLQSLTNSLPSQNEETQVSSALEDLDFPKEPNGLSQRGILLDPNSPVFSTPPIQLDYVHNERQLYSSSVIGTSEDDESELQGPYCLPPLILYKPWPQYPLTRSLTGYDNAPEPPARDNTLGFQEACLLQCFVQHLANAFDTTDKHRAYREIVPREARRNPLLLNAICTAAAGYLTILKSARNTEGIITFNGIPLASLSRESTIHYHNACISYMMNYINHQTSRSDDILVAIPILRYHEQVDTNLTGSDSETYTNALKAVLRFEQSNFLTPFSIVNNTHDYSHIKVLEESALRRSACLIALRQEIWGVLCYHRPFRLSLPTQGFIDLNISDKSDYDEYNWTNHIIIWVAYVLKYCFGSENEAGSTEDSRETAVLWESLQAFEKEWETLTPNPLDPFYYQERDPEKGQFFPIIWQSNDCRVIGMQHVELARIVLTVHESKHQFLGLGAAAATRAIEHKLRSSTRIICGLALSHRIQSAMTSASIAVSLCGEHFHNPREQDALLELMGTIEREHAWPTSSIVCSLRTAWAYHLDDSE</sequence>
<dbReference type="EMBL" id="WUBL01000179">
    <property type="protein sequence ID" value="KAF2963828.1"/>
    <property type="molecule type" value="Genomic_DNA"/>
</dbReference>
<evidence type="ECO:0000313" key="3">
    <source>
        <dbReference type="EMBL" id="KAF2963828.1"/>
    </source>
</evidence>
<proteinExistence type="predicted"/>
<accession>A0A7C8MJC4</accession>
<dbReference type="GO" id="GO:0005634">
    <property type="term" value="C:nucleus"/>
    <property type="evidence" value="ECO:0007669"/>
    <property type="project" value="TreeGrafter"/>
</dbReference>
<dbReference type="Proteomes" id="UP000481858">
    <property type="component" value="Unassembled WGS sequence"/>
</dbReference>
<dbReference type="OrthoDB" id="8120565at2759"/>
<dbReference type="PANTHER" id="PTHR37534">
    <property type="entry name" value="TRANSCRIPTIONAL ACTIVATOR PROTEIN UGA3"/>
    <property type="match status" value="1"/>
</dbReference>
<dbReference type="GO" id="GO:0003700">
    <property type="term" value="F:DNA-binding transcription factor activity"/>
    <property type="evidence" value="ECO:0007669"/>
    <property type="project" value="TreeGrafter"/>
</dbReference>
<evidence type="ECO:0000256" key="1">
    <source>
        <dbReference type="ARBA" id="ARBA00023242"/>
    </source>
</evidence>
<organism evidence="3 4">
    <name type="scientific">Xylaria multiplex</name>
    <dbReference type="NCBI Taxonomy" id="323545"/>
    <lineage>
        <taxon>Eukaryota</taxon>
        <taxon>Fungi</taxon>
        <taxon>Dikarya</taxon>
        <taxon>Ascomycota</taxon>
        <taxon>Pezizomycotina</taxon>
        <taxon>Sordariomycetes</taxon>
        <taxon>Xylariomycetidae</taxon>
        <taxon>Xylariales</taxon>
        <taxon>Xylariaceae</taxon>
        <taxon>Xylaria</taxon>
    </lineage>
</organism>
<keyword evidence="4" id="KW-1185">Reference proteome</keyword>
<evidence type="ECO:0000256" key="2">
    <source>
        <dbReference type="SAM" id="MobiDB-lite"/>
    </source>
</evidence>
<protein>
    <recommendedName>
        <fullName evidence="5">Zn(2)-C6 fungal-type domain-containing protein</fullName>
    </recommendedName>
</protein>
<reference evidence="3 4" key="1">
    <citation type="submission" date="2019-12" db="EMBL/GenBank/DDBJ databases">
        <title>Draft genome sequence of the ascomycete Xylaria multiplex DSM 110363.</title>
        <authorList>
            <person name="Buettner E."/>
            <person name="Kellner H."/>
        </authorList>
    </citation>
    <scope>NUCLEOTIDE SEQUENCE [LARGE SCALE GENOMIC DNA]</scope>
    <source>
        <strain evidence="3 4">DSM 110363</strain>
    </source>
</reference>
<dbReference type="PANTHER" id="PTHR37534:SF2">
    <property type="entry name" value="N-ACETYLTRANSFERASE DOMAIN-CONTAINING PROTEIN"/>
    <property type="match status" value="1"/>
</dbReference>
<dbReference type="AlphaFoldDB" id="A0A7C8MJC4"/>
<dbReference type="GO" id="GO:0000976">
    <property type="term" value="F:transcription cis-regulatory region binding"/>
    <property type="evidence" value="ECO:0007669"/>
    <property type="project" value="TreeGrafter"/>
</dbReference>
<keyword evidence="1" id="KW-0539">Nucleus</keyword>
<feature type="region of interest" description="Disordered" evidence="2">
    <location>
        <begin position="53"/>
        <end position="74"/>
    </location>
</feature>
<comment type="caution">
    <text evidence="3">The sequence shown here is derived from an EMBL/GenBank/DDBJ whole genome shotgun (WGS) entry which is preliminary data.</text>
</comment>
<dbReference type="InParanoid" id="A0A7C8MJC4"/>
<evidence type="ECO:0008006" key="5">
    <source>
        <dbReference type="Google" id="ProtNLM"/>
    </source>
</evidence>
<evidence type="ECO:0000313" key="4">
    <source>
        <dbReference type="Proteomes" id="UP000481858"/>
    </source>
</evidence>
<name>A0A7C8MJC4_9PEZI</name>
<dbReference type="GO" id="GO:0045944">
    <property type="term" value="P:positive regulation of transcription by RNA polymerase II"/>
    <property type="evidence" value="ECO:0007669"/>
    <property type="project" value="TreeGrafter"/>
</dbReference>